<dbReference type="EMBL" id="FRAC01000033">
    <property type="protein sequence ID" value="SHL45134.1"/>
    <property type="molecule type" value="Genomic_DNA"/>
</dbReference>
<dbReference type="SUPFAM" id="SSF55166">
    <property type="entry name" value="Hedgehog/DD-peptidase"/>
    <property type="match status" value="1"/>
</dbReference>
<feature type="binding site" evidence="9">
    <location>
        <position position="122"/>
    </location>
    <ligand>
        <name>Zn(2+)</name>
        <dbReference type="ChEBI" id="CHEBI:29105"/>
        <note>catalytic</note>
    </ligand>
</feature>
<comment type="cofactor">
    <cofactor evidence="9">
        <name>Zn(2+)</name>
        <dbReference type="ChEBI" id="CHEBI:29105"/>
    </cofactor>
    <text evidence="9">Binds 1 zinc ion per subunit.</text>
</comment>
<keyword evidence="5 9" id="KW-0862">Zinc</keyword>
<dbReference type="EC" id="3.4.13.22" evidence="9"/>
<evidence type="ECO:0000256" key="2">
    <source>
        <dbReference type="ARBA" id="ARBA00022670"/>
    </source>
</evidence>
<feature type="binding site" evidence="9">
    <location>
        <position position="192"/>
    </location>
    <ligand>
        <name>Zn(2+)</name>
        <dbReference type="ChEBI" id="CHEBI:29105"/>
        <note>catalytic</note>
    </ligand>
</feature>
<name>A0A1M7AQV3_9FIRM</name>
<feature type="active site" description="Proton donor/acceptor" evidence="9">
    <location>
        <position position="189"/>
    </location>
</feature>
<dbReference type="GO" id="GO:0008237">
    <property type="term" value="F:metallopeptidase activity"/>
    <property type="evidence" value="ECO:0007669"/>
    <property type="project" value="UniProtKB-KW"/>
</dbReference>
<dbReference type="Proteomes" id="UP000184386">
    <property type="component" value="Unassembled WGS sequence"/>
</dbReference>
<evidence type="ECO:0000256" key="7">
    <source>
        <dbReference type="ARBA" id="ARBA00023049"/>
    </source>
</evidence>
<protein>
    <recommendedName>
        <fullName evidence="9">D-alanyl-D-alanine dipeptidase</fullName>
        <shortName evidence="9">D-Ala-D-Ala dipeptidase</shortName>
        <ecNumber evidence="9">3.4.13.22</ecNumber>
    </recommendedName>
</protein>
<keyword evidence="2 9" id="KW-0645">Protease</keyword>
<proteinExistence type="inferred from homology"/>
<keyword evidence="11" id="KW-1185">Reference proteome</keyword>
<dbReference type="HAMAP" id="MF_01924">
    <property type="entry name" value="A_A_dipeptidase"/>
    <property type="match status" value="1"/>
</dbReference>
<dbReference type="GO" id="GO:0008270">
    <property type="term" value="F:zinc ion binding"/>
    <property type="evidence" value="ECO:0007669"/>
    <property type="project" value="UniProtKB-UniRule"/>
</dbReference>
<keyword evidence="6 9" id="KW-0224">Dipeptidase</keyword>
<dbReference type="InterPro" id="IPR009045">
    <property type="entry name" value="Zn_M74/Hedgehog-like"/>
</dbReference>
<feature type="site" description="Transition state stabilizer" evidence="9">
    <location>
        <position position="78"/>
    </location>
</feature>
<evidence type="ECO:0000256" key="6">
    <source>
        <dbReference type="ARBA" id="ARBA00022997"/>
    </source>
</evidence>
<comment type="function">
    <text evidence="9">Catalyzes hydrolysis of the D-alanyl-D-alanine dipeptide.</text>
</comment>
<evidence type="ECO:0000256" key="8">
    <source>
        <dbReference type="ARBA" id="ARBA00023316"/>
    </source>
</evidence>
<dbReference type="Gene3D" id="3.30.1380.10">
    <property type="match status" value="1"/>
</dbReference>
<dbReference type="RefSeq" id="WP_084124693.1">
    <property type="nucleotide sequence ID" value="NZ_FRAC01000033.1"/>
</dbReference>
<sequence length="223" mass="26034">MVLLNDERIAKIHCVDNKEKILSLKQRHKNILIDETRNQISNKSDLFCYARESIIKKLIEATNYLPNGYQFLIKEAYRPLSRQKKSFEEAFNYYKIQYPLKKDDEIYKVTCEYVAPVKVAGHPTGGAIDITLLKDGIEVDMGTKFNDVPMAPENLTYLYSDYIIDTAKVNRTILIDCMKKIGFANYPTEWWHWSYGDCYWAFLNNCDAIYSATDESEIYKLNT</sequence>
<keyword evidence="3 9" id="KW-0479">Metal-binding</keyword>
<evidence type="ECO:0000313" key="10">
    <source>
        <dbReference type="EMBL" id="SHL45134.1"/>
    </source>
</evidence>
<keyword evidence="4 9" id="KW-0378">Hydrolase</keyword>
<reference evidence="10 11" key="1">
    <citation type="submission" date="2016-11" db="EMBL/GenBank/DDBJ databases">
        <authorList>
            <person name="Jaros S."/>
            <person name="Januszkiewicz K."/>
            <person name="Wedrychowicz H."/>
        </authorList>
    </citation>
    <scope>NUCLEOTIDE SEQUENCE [LARGE SCALE GENOMIC DNA]</scope>
    <source>
        <strain evidence="10 11">DSM 15929</strain>
    </source>
</reference>
<dbReference type="InterPro" id="IPR000755">
    <property type="entry name" value="A_A_dipeptidase"/>
</dbReference>
<dbReference type="PANTHER" id="PTHR43126">
    <property type="entry name" value="D-ALANYL-D-ALANINE DIPEPTIDASE"/>
    <property type="match status" value="1"/>
</dbReference>
<dbReference type="GO" id="GO:0160237">
    <property type="term" value="F:D-Ala-D-Ala dipeptidase activity"/>
    <property type="evidence" value="ECO:0007669"/>
    <property type="project" value="UniProtKB-EC"/>
</dbReference>
<evidence type="ECO:0000313" key="11">
    <source>
        <dbReference type="Proteomes" id="UP000184386"/>
    </source>
</evidence>
<comment type="similarity">
    <text evidence="9">Belongs to the peptidase M15D family.</text>
</comment>
<comment type="catalytic activity">
    <reaction evidence="1 9">
        <text>D-alanyl-D-alanine + H2O = 2 D-alanine</text>
        <dbReference type="Rhea" id="RHEA:20661"/>
        <dbReference type="ChEBI" id="CHEBI:15377"/>
        <dbReference type="ChEBI" id="CHEBI:57416"/>
        <dbReference type="ChEBI" id="CHEBI:57822"/>
        <dbReference type="EC" id="3.4.13.22"/>
    </reaction>
</comment>
<dbReference type="OrthoDB" id="9798081at2"/>
<evidence type="ECO:0000256" key="9">
    <source>
        <dbReference type="HAMAP-Rule" id="MF_01924"/>
    </source>
</evidence>
<evidence type="ECO:0000256" key="1">
    <source>
        <dbReference type="ARBA" id="ARBA00001362"/>
    </source>
</evidence>
<dbReference type="Pfam" id="PF01427">
    <property type="entry name" value="Peptidase_M15"/>
    <property type="match status" value="1"/>
</dbReference>
<evidence type="ECO:0000256" key="3">
    <source>
        <dbReference type="ARBA" id="ARBA00022723"/>
    </source>
</evidence>
<accession>A0A1M7AQV3</accession>
<dbReference type="PANTHER" id="PTHR43126:SF2">
    <property type="entry name" value="D-ALANYL-D-ALANINE DIPEPTIDASE"/>
    <property type="match status" value="1"/>
</dbReference>
<dbReference type="AlphaFoldDB" id="A0A1M7AQV3"/>
<dbReference type="GO" id="GO:0071555">
    <property type="term" value="P:cell wall organization"/>
    <property type="evidence" value="ECO:0007669"/>
    <property type="project" value="UniProtKB-KW"/>
</dbReference>
<dbReference type="GO" id="GO:0006508">
    <property type="term" value="P:proteolysis"/>
    <property type="evidence" value="ECO:0007669"/>
    <property type="project" value="UniProtKB-KW"/>
</dbReference>
<gene>
    <name evidence="10" type="ORF">SAMN02745136_04933</name>
</gene>
<dbReference type="CDD" id="cd14843">
    <property type="entry name" value="D-Ala-D-Ala_dipeptidase_like"/>
    <property type="match status" value="1"/>
</dbReference>
<keyword evidence="8" id="KW-0961">Cell wall biogenesis/degradation</keyword>
<evidence type="ECO:0000256" key="4">
    <source>
        <dbReference type="ARBA" id="ARBA00022801"/>
    </source>
</evidence>
<organism evidence="10 11">
    <name type="scientific">Anaerocolumna jejuensis DSM 15929</name>
    <dbReference type="NCBI Taxonomy" id="1121322"/>
    <lineage>
        <taxon>Bacteria</taxon>
        <taxon>Bacillati</taxon>
        <taxon>Bacillota</taxon>
        <taxon>Clostridia</taxon>
        <taxon>Lachnospirales</taxon>
        <taxon>Lachnospiraceae</taxon>
        <taxon>Anaerocolumna</taxon>
    </lineage>
</organism>
<keyword evidence="7 9" id="KW-0482">Metalloprotease</keyword>
<feature type="binding site" evidence="9">
    <location>
        <position position="129"/>
    </location>
    <ligand>
        <name>Zn(2+)</name>
        <dbReference type="ChEBI" id="CHEBI:29105"/>
        <note>catalytic</note>
    </ligand>
</feature>
<evidence type="ECO:0000256" key="5">
    <source>
        <dbReference type="ARBA" id="ARBA00022833"/>
    </source>
</evidence>